<dbReference type="PANTHER" id="PTHR24006">
    <property type="entry name" value="UBIQUITIN CARBOXYL-TERMINAL HYDROLASE"/>
    <property type="match status" value="1"/>
</dbReference>
<evidence type="ECO:0000259" key="1">
    <source>
        <dbReference type="PROSITE" id="PS50235"/>
    </source>
</evidence>
<evidence type="ECO:0000313" key="2">
    <source>
        <dbReference type="EMBL" id="VDM33363.1"/>
    </source>
</evidence>
<keyword evidence="3" id="KW-1185">Reference proteome</keyword>
<dbReference type="GO" id="GO:0016579">
    <property type="term" value="P:protein deubiquitination"/>
    <property type="evidence" value="ECO:0007669"/>
    <property type="project" value="InterPro"/>
</dbReference>
<evidence type="ECO:0000313" key="3">
    <source>
        <dbReference type="Proteomes" id="UP000274429"/>
    </source>
</evidence>
<gene>
    <name evidence="2" type="ORF">TTAC_LOCUS8728</name>
</gene>
<dbReference type="GO" id="GO:0004843">
    <property type="term" value="F:cysteine-type deubiquitinase activity"/>
    <property type="evidence" value="ECO:0007669"/>
    <property type="project" value="InterPro"/>
</dbReference>
<protein>
    <submittedName>
        <fullName evidence="4">USP domain-containing protein</fullName>
    </submittedName>
</protein>
<dbReference type="GO" id="GO:0005829">
    <property type="term" value="C:cytosol"/>
    <property type="evidence" value="ECO:0007669"/>
    <property type="project" value="TreeGrafter"/>
</dbReference>
<dbReference type="OrthoDB" id="2248014at2759"/>
<feature type="domain" description="USP" evidence="1">
    <location>
        <begin position="15"/>
        <end position="444"/>
    </location>
</feature>
<dbReference type="WBParaSite" id="TTAC_0000874301-mRNA-1">
    <property type="protein sequence ID" value="TTAC_0000874301-mRNA-1"/>
    <property type="gene ID" value="TTAC_0000874301"/>
</dbReference>
<sequence>MSSSRILVRSLRHSAVIKRDRLLCSLVVVLEGLGCSFDYLEQHNLIEAILVAHRTLIDELFLTGRWAVNDQQDVHELYGFFMDRAANTEARQTVLSGREDLLTISRLLPFPPISTNGDTPAATVTAANTSTGVQQFGMSAYFSPHLSSFLSTSFVPSSFHQFIVSQIFCVKCSYRSDLRLVPESCIILFPEKSRKRHTKKMSSKDKESYRCSVETMLSDEFCVAESLAGIHCPRCHMEALRIPEAMINDPSPTVSDRSSIRHFAESLCRNTCCARRWIALPPATTQTTATTKTTKSPLVIYIQRAVWIPLKHIAPDTDDYVLSFIDGGMVSKFTEHIIFSDTLDLAPYLATGCTFHALARRSNVKWGDEKSKKKSLPYALRSVIVHHGNTLHAGHYVAYRCWPGAGTEDASPKNWILSSDRYVDQVPFSRVKECQAYMLFYEPMEEDTPGALQFSTSVEPTPNGEAIEVEEGISLDQITSPAQRIHVLMALVCGEKELG</sequence>
<reference evidence="2 3" key="2">
    <citation type="submission" date="2018-11" db="EMBL/GenBank/DDBJ databases">
        <authorList>
            <consortium name="Pathogen Informatics"/>
        </authorList>
    </citation>
    <scope>NUCLEOTIDE SEQUENCE [LARGE SCALE GENOMIC DNA]</scope>
</reference>
<dbReference type="STRING" id="6205.A0A0R3X5J5"/>
<dbReference type="EMBL" id="UYWX01020572">
    <property type="protein sequence ID" value="VDM33363.1"/>
    <property type="molecule type" value="Genomic_DNA"/>
</dbReference>
<dbReference type="InterPro" id="IPR050164">
    <property type="entry name" value="Peptidase_C19"/>
</dbReference>
<dbReference type="CDD" id="cd02257">
    <property type="entry name" value="Peptidase_C19"/>
    <property type="match status" value="1"/>
</dbReference>
<dbReference type="InterPro" id="IPR018200">
    <property type="entry name" value="USP_CS"/>
</dbReference>
<dbReference type="Gene3D" id="3.90.70.10">
    <property type="entry name" value="Cysteine proteinases"/>
    <property type="match status" value="1"/>
</dbReference>
<dbReference type="InterPro" id="IPR028889">
    <property type="entry name" value="USP"/>
</dbReference>
<dbReference type="InterPro" id="IPR038765">
    <property type="entry name" value="Papain-like_cys_pep_sf"/>
</dbReference>
<reference evidence="4" key="1">
    <citation type="submission" date="2017-02" db="UniProtKB">
        <authorList>
            <consortium name="WormBaseParasite"/>
        </authorList>
    </citation>
    <scope>IDENTIFICATION</scope>
</reference>
<dbReference type="Proteomes" id="UP000274429">
    <property type="component" value="Unassembled WGS sequence"/>
</dbReference>
<dbReference type="AlphaFoldDB" id="A0A0R3X5J5"/>
<evidence type="ECO:0000313" key="4">
    <source>
        <dbReference type="WBParaSite" id="TTAC_0000874301-mRNA-1"/>
    </source>
</evidence>
<name>A0A0R3X5J5_HYDTA</name>
<dbReference type="SUPFAM" id="SSF54001">
    <property type="entry name" value="Cysteine proteinases"/>
    <property type="match status" value="1"/>
</dbReference>
<accession>A0A0R3X5J5</accession>
<proteinExistence type="predicted"/>
<dbReference type="PROSITE" id="PS50235">
    <property type="entry name" value="USP_3"/>
    <property type="match status" value="1"/>
</dbReference>
<organism evidence="4">
    <name type="scientific">Hydatigena taeniaeformis</name>
    <name type="common">Feline tapeworm</name>
    <name type="synonym">Taenia taeniaeformis</name>
    <dbReference type="NCBI Taxonomy" id="6205"/>
    <lineage>
        <taxon>Eukaryota</taxon>
        <taxon>Metazoa</taxon>
        <taxon>Spiralia</taxon>
        <taxon>Lophotrochozoa</taxon>
        <taxon>Platyhelminthes</taxon>
        <taxon>Cestoda</taxon>
        <taxon>Eucestoda</taxon>
        <taxon>Cyclophyllidea</taxon>
        <taxon>Taeniidae</taxon>
        <taxon>Hydatigera</taxon>
    </lineage>
</organism>
<dbReference type="Pfam" id="PF00443">
    <property type="entry name" value="UCH"/>
    <property type="match status" value="1"/>
</dbReference>
<dbReference type="InterPro" id="IPR001394">
    <property type="entry name" value="Peptidase_C19_UCH"/>
</dbReference>
<dbReference type="PROSITE" id="PS00973">
    <property type="entry name" value="USP_2"/>
    <property type="match status" value="1"/>
</dbReference>
<dbReference type="GO" id="GO:0005634">
    <property type="term" value="C:nucleus"/>
    <property type="evidence" value="ECO:0007669"/>
    <property type="project" value="TreeGrafter"/>
</dbReference>